<accession>A0A9D1FW50</accession>
<dbReference type="AlphaFoldDB" id="A0A9D1FW50"/>
<gene>
    <name evidence="1" type="ORF">IAD41_05900</name>
</gene>
<evidence type="ECO:0000313" key="2">
    <source>
        <dbReference type="Proteomes" id="UP000824139"/>
    </source>
</evidence>
<name>A0A9D1FW50_9BACT</name>
<feature type="non-terminal residue" evidence="1">
    <location>
        <position position="112"/>
    </location>
</feature>
<dbReference type="Proteomes" id="UP000824139">
    <property type="component" value="Unassembled WGS sequence"/>
</dbReference>
<proteinExistence type="predicted"/>
<protein>
    <submittedName>
        <fullName evidence="1">Uncharacterized protein</fullName>
    </submittedName>
</protein>
<reference evidence="1" key="2">
    <citation type="journal article" date="2021" name="PeerJ">
        <title>Extensive microbial diversity within the chicken gut microbiome revealed by metagenomics and culture.</title>
        <authorList>
            <person name="Gilroy R."/>
            <person name="Ravi A."/>
            <person name="Getino M."/>
            <person name="Pursley I."/>
            <person name="Horton D.L."/>
            <person name="Alikhan N.F."/>
            <person name="Baker D."/>
            <person name="Gharbi K."/>
            <person name="Hall N."/>
            <person name="Watson M."/>
            <person name="Adriaenssens E.M."/>
            <person name="Foster-Nyarko E."/>
            <person name="Jarju S."/>
            <person name="Secka A."/>
            <person name="Antonio M."/>
            <person name="Oren A."/>
            <person name="Chaudhuri R.R."/>
            <person name="La Ragione R."/>
            <person name="Hildebrand F."/>
            <person name="Pallen M.J."/>
        </authorList>
    </citation>
    <scope>NUCLEOTIDE SEQUENCE</scope>
    <source>
        <strain evidence="1">CHK152-2994</strain>
    </source>
</reference>
<comment type="caution">
    <text evidence="1">The sequence shown here is derived from an EMBL/GenBank/DDBJ whole genome shotgun (WGS) entry which is preliminary data.</text>
</comment>
<dbReference type="EMBL" id="DVJO01000129">
    <property type="protein sequence ID" value="HIS83120.1"/>
    <property type="molecule type" value="Genomic_DNA"/>
</dbReference>
<evidence type="ECO:0000313" key="1">
    <source>
        <dbReference type="EMBL" id="HIS83120.1"/>
    </source>
</evidence>
<organism evidence="1 2">
    <name type="scientific">Candidatus Scatenecus faecavium</name>
    <dbReference type="NCBI Taxonomy" id="2840915"/>
    <lineage>
        <taxon>Bacteria</taxon>
        <taxon>Candidatus Scatenecus</taxon>
    </lineage>
</organism>
<sequence length="112" mass="12888">MVEMINRIEKRRPNDRIILKDLKTGATKTYEIPVGKRVIYGKQEFDMSKVPNGQLKLSGENIPDSDFYLAGLALEHMDVNNDKKIDEYDSDSEMAGRLNRKLSSSKYYVKDV</sequence>
<reference evidence="1" key="1">
    <citation type="submission" date="2020-10" db="EMBL/GenBank/DDBJ databases">
        <authorList>
            <person name="Gilroy R."/>
        </authorList>
    </citation>
    <scope>NUCLEOTIDE SEQUENCE</scope>
    <source>
        <strain evidence="1">CHK152-2994</strain>
    </source>
</reference>